<evidence type="ECO:0000256" key="1">
    <source>
        <dbReference type="SAM" id="MobiDB-lite"/>
    </source>
</evidence>
<keyword evidence="2" id="KW-0732">Signal</keyword>
<evidence type="ECO:0000313" key="5">
    <source>
        <dbReference type="Proteomes" id="UP001165089"/>
    </source>
</evidence>
<dbReference type="RefSeq" id="WP_285723696.1">
    <property type="nucleotide sequence ID" value="NZ_BSDD01000002.1"/>
</dbReference>
<proteinExistence type="predicted"/>
<reference evidence="4 5" key="1">
    <citation type="journal article" date="2023" name="Antonie Van Leeuwenhoek">
        <title>Mesoterricola silvestris gen. nov., sp. nov., Mesoterricola sediminis sp. nov., Geothrix oryzae sp. nov., Geothrix edaphica sp. nov., Geothrix rubra sp. nov., and Geothrix limicola sp. nov., six novel members of Acidobacteriota isolated from soils.</title>
        <authorList>
            <person name="Itoh H."/>
            <person name="Sugisawa Y."/>
            <person name="Mise K."/>
            <person name="Xu Z."/>
            <person name="Kuniyasu M."/>
            <person name="Ushijima N."/>
            <person name="Kawano K."/>
            <person name="Kobayashi E."/>
            <person name="Shiratori Y."/>
            <person name="Masuda Y."/>
            <person name="Senoo K."/>
        </authorList>
    </citation>
    <scope>NUCLEOTIDE SEQUENCE [LARGE SCALE GENOMIC DNA]</scope>
    <source>
        <strain evidence="4 5">Red803</strain>
    </source>
</reference>
<keyword evidence="5" id="KW-1185">Reference proteome</keyword>
<dbReference type="Proteomes" id="UP001165089">
    <property type="component" value="Unassembled WGS sequence"/>
</dbReference>
<evidence type="ECO:0000259" key="3">
    <source>
        <dbReference type="Pfam" id="PF07819"/>
    </source>
</evidence>
<dbReference type="InterPro" id="IPR029058">
    <property type="entry name" value="AB_hydrolase_fold"/>
</dbReference>
<dbReference type="InterPro" id="IPR012908">
    <property type="entry name" value="PGAP1-ab_dom-like"/>
</dbReference>
<evidence type="ECO:0000313" key="4">
    <source>
        <dbReference type="EMBL" id="GLH69682.1"/>
    </source>
</evidence>
<protein>
    <recommendedName>
        <fullName evidence="3">GPI inositol-deacylase PGAP1-like alpha/beta domain-containing protein</fullName>
    </recommendedName>
</protein>
<sequence length="480" mass="50199">MRLRSLLAVLCLTSALAAGTPGHLRYGAVPAGSGARPVLLFVHGWNSDASTWSGSNDMEARAAAAGYRTAFLDVYPDRTMWDNGALVATAVDQVQAHFPGAGVVLVCHSKGGVDGQTALVYDGAAGKVERLITLGTPHRGTPLADLAWSWWAGWLADLLGSRNDGNRVLQTGYMAAFRAQTDALAASRVVPTYTAGGTKAGPWFSSYWYGGIAIGRSSDGVVPLDATDLPYQQARLFTRSWNHAEVKQGSNAWPSLQACLAQPVPMAAPAPAMAAAPLPEPSLPLDRLYRGGRTEGGMAEATFPVEAGQPLLRVLLETAGTPRRTLLISPSGRLHAFSRPLGGRPGRLRPDAPGEEGTGDEAFPGAVGSTLSVAHPEPGLWRMQLSAQGEDAYFLTAAFPGDRSAPVALAEARGLARGRALPLAAAAAGLTVAVHTVRTTPPVAALKAGAGRTEPSILNRTLVLTWPGGKERDLVFSEAE</sequence>
<dbReference type="Gene3D" id="3.40.50.1820">
    <property type="entry name" value="alpha/beta hydrolase"/>
    <property type="match status" value="1"/>
</dbReference>
<dbReference type="EMBL" id="BSDD01000002">
    <property type="protein sequence ID" value="GLH69682.1"/>
    <property type="molecule type" value="Genomic_DNA"/>
</dbReference>
<dbReference type="SUPFAM" id="SSF53474">
    <property type="entry name" value="alpha/beta-Hydrolases"/>
    <property type="match status" value="1"/>
</dbReference>
<dbReference type="Pfam" id="PF07819">
    <property type="entry name" value="PGAP1"/>
    <property type="match status" value="1"/>
</dbReference>
<organism evidence="4 5">
    <name type="scientific">Geothrix rubra</name>
    <dbReference type="NCBI Taxonomy" id="2927977"/>
    <lineage>
        <taxon>Bacteria</taxon>
        <taxon>Pseudomonadati</taxon>
        <taxon>Acidobacteriota</taxon>
        <taxon>Holophagae</taxon>
        <taxon>Holophagales</taxon>
        <taxon>Holophagaceae</taxon>
        <taxon>Geothrix</taxon>
    </lineage>
</organism>
<feature type="signal peptide" evidence="2">
    <location>
        <begin position="1"/>
        <end position="17"/>
    </location>
</feature>
<feature type="domain" description="GPI inositol-deacylase PGAP1-like alpha/beta" evidence="3">
    <location>
        <begin position="80"/>
        <end position="143"/>
    </location>
</feature>
<evidence type="ECO:0000256" key="2">
    <source>
        <dbReference type="SAM" id="SignalP"/>
    </source>
</evidence>
<accession>A0ABQ5Q4K5</accession>
<comment type="caution">
    <text evidence="4">The sequence shown here is derived from an EMBL/GenBank/DDBJ whole genome shotgun (WGS) entry which is preliminary data.</text>
</comment>
<feature type="region of interest" description="Disordered" evidence="1">
    <location>
        <begin position="338"/>
        <end position="360"/>
    </location>
</feature>
<gene>
    <name evidence="4" type="ORF">GETHPA_12150</name>
</gene>
<name>A0ABQ5Q4K5_9BACT</name>
<feature type="chain" id="PRO_5045557452" description="GPI inositol-deacylase PGAP1-like alpha/beta domain-containing protein" evidence="2">
    <location>
        <begin position="18"/>
        <end position="480"/>
    </location>
</feature>